<dbReference type="PANTHER" id="PTHR40866:SF1">
    <property type="entry name" value="BED-TYPE DOMAIN-CONTAINING PROTEIN"/>
    <property type="match status" value="1"/>
</dbReference>
<dbReference type="Proteomes" id="UP000237271">
    <property type="component" value="Unassembled WGS sequence"/>
</dbReference>
<organism evidence="1 2">
    <name type="scientific">Phytophthora palmivora</name>
    <dbReference type="NCBI Taxonomy" id="4796"/>
    <lineage>
        <taxon>Eukaryota</taxon>
        <taxon>Sar</taxon>
        <taxon>Stramenopiles</taxon>
        <taxon>Oomycota</taxon>
        <taxon>Peronosporomycetes</taxon>
        <taxon>Peronosporales</taxon>
        <taxon>Peronosporaceae</taxon>
        <taxon>Phytophthora</taxon>
    </lineage>
</organism>
<gene>
    <name evidence="1" type="ORF">PHPALM_13874</name>
</gene>
<feature type="non-terminal residue" evidence="1">
    <location>
        <position position="1"/>
    </location>
</feature>
<dbReference type="OrthoDB" id="165141at2759"/>
<reference evidence="1 2" key="1">
    <citation type="journal article" date="2017" name="Genome Biol. Evol.">
        <title>Phytophthora megakarya and P. palmivora, closely related causal agents of cacao black pod rot, underwent increases in genome sizes and gene numbers by different mechanisms.</title>
        <authorList>
            <person name="Ali S.S."/>
            <person name="Shao J."/>
            <person name="Lary D.J."/>
            <person name="Kronmiller B."/>
            <person name="Shen D."/>
            <person name="Strem M.D."/>
            <person name="Amoako-Attah I."/>
            <person name="Akrofi A.Y."/>
            <person name="Begoude B.A."/>
            <person name="Ten Hoopen G.M."/>
            <person name="Coulibaly K."/>
            <person name="Kebe B.I."/>
            <person name="Melnick R.L."/>
            <person name="Guiltinan M.J."/>
            <person name="Tyler B.M."/>
            <person name="Meinhardt L.W."/>
            <person name="Bailey B.A."/>
        </authorList>
    </citation>
    <scope>NUCLEOTIDE SEQUENCE [LARGE SCALE GENOMIC DNA]</scope>
    <source>
        <strain evidence="2">sbr112.9</strain>
    </source>
</reference>
<evidence type="ECO:0000313" key="2">
    <source>
        <dbReference type="Proteomes" id="UP000237271"/>
    </source>
</evidence>
<name>A0A2P4XW75_9STRA</name>
<evidence type="ECO:0000313" key="1">
    <source>
        <dbReference type="EMBL" id="POM69808.1"/>
    </source>
</evidence>
<dbReference type="PANTHER" id="PTHR40866">
    <property type="entry name" value="BED-TYPE DOMAIN-CONTAINING PROTEIN"/>
    <property type="match status" value="1"/>
</dbReference>
<proteinExistence type="predicted"/>
<comment type="caution">
    <text evidence="1">The sequence shown here is derived from an EMBL/GenBank/DDBJ whole genome shotgun (WGS) entry which is preliminary data.</text>
</comment>
<protein>
    <submittedName>
        <fullName evidence="1">Uncharacterized protein</fullName>
    </submittedName>
</protein>
<dbReference type="EMBL" id="NCKW01007819">
    <property type="protein sequence ID" value="POM69808.1"/>
    <property type="molecule type" value="Genomic_DNA"/>
</dbReference>
<accession>A0A2P4XW75</accession>
<keyword evidence="2" id="KW-1185">Reference proteome</keyword>
<dbReference type="AlphaFoldDB" id="A0A2P4XW75"/>
<sequence length="134" mass="15099">TCGTHHFVAIHGVLAKDWKRQHVLLAVSPAEVDQTDGAHIEMLDTVPEFYHRDGTMVLFIVAENCATNQAITTQLLRYTNNAAELKRHVRLKPLKGNATRWSSTLEMLRRYVKIRGATKMVPVVKALLPPKFSP</sequence>